<organism evidence="2">
    <name type="scientific">bioreactor metagenome</name>
    <dbReference type="NCBI Taxonomy" id="1076179"/>
    <lineage>
        <taxon>unclassified sequences</taxon>
        <taxon>metagenomes</taxon>
        <taxon>ecological metagenomes</taxon>
    </lineage>
</organism>
<evidence type="ECO:0000313" key="2">
    <source>
        <dbReference type="EMBL" id="MPM88464.1"/>
    </source>
</evidence>
<dbReference type="InterPro" id="IPR050515">
    <property type="entry name" value="Beta-lactam/transpept"/>
</dbReference>
<name>A0A645DG74_9ZZZZ</name>
<dbReference type="Gene3D" id="3.40.710.10">
    <property type="entry name" value="DD-peptidase/beta-lactamase superfamily"/>
    <property type="match status" value="1"/>
</dbReference>
<dbReference type="InterPro" id="IPR012338">
    <property type="entry name" value="Beta-lactam/transpept-like"/>
</dbReference>
<dbReference type="SUPFAM" id="SSF56601">
    <property type="entry name" value="beta-lactamase/transpeptidase-like"/>
    <property type="match status" value="1"/>
</dbReference>
<dbReference type="Gene3D" id="3.90.1310.10">
    <property type="entry name" value="Penicillin-binding protein 2a (Domain 2)"/>
    <property type="match status" value="1"/>
</dbReference>
<evidence type="ECO:0000259" key="1">
    <source>
        <dbReference type="Pfam" id="PF00905"/>
    </source>
</evidence>
<dbReference type="PANTHER" id="PTHR30627:SF24">
    <property type="entry name" value="PENICILLIN-BINDING PROTEIN 4B"/>
    <property type="match status" value="1"/>
</dbReference>
<dbReference type="GO" id="GO:0008658">
    <property type="term" value="F:penicillin binding"/>
    <property type="evidence" value="ECO:0007669"/>
    <property type="project" value="InterPro"/>
</dbReference>
<dbReference type="GO" id="GO:0071555">
    <property type="term" value="P:cell wall organization"/>
    <property type="evidence" value="ECO:0007669"/>
    <property type="project" value="TreeGrafter"/>
</dbReference>
<accession>A0A645DG74</accession>
<dbReference type="Pfam" id="PF00905">
    <property type="entry name" value="Transpeptidase"/>
    <property type="match status" value="1"/>
</dbReference>
<dbReference type="InterPro" id="IPR001460">
    <property type="entry name" value="PCN-bd_Tpept"/>
</dbReference>
<comment type="caution">
    <text evidence="2">The sequence shown here is derived from an EMBL/GenBank/DDBJ whole genome shotgun (WGS) entry which is preliminary data.</text>
</comment>
<dbReference type="AlphaFoldDB" id="A0A645DG74"/>
<sequence length="347" mass="37010">MGPITHLWDIEKGNNLITTLDSDLQEIAYKALGNRRGAVVALSPRTGEILIMASKPSFDPNKIEKDWQVISQSSDSRLLNRSVQGLYPPGSIIKVMIAESALSKKAAKLNTTFLCEGALKLGPDYTLNENNGIAHGKVDLEEALAISCNVTFGKLALQLGHKEMADAFDRYGFSRKVDDVLDESSSRIPDIRKLSDGDLAQTGIGQGSLLVTPLRMAMLASCFANNGKIMKPYLVSKVVAPDGTVIKQADPQEWLSPVSPQVANEIRKMMIAVINNGTGNAAKISGLSVAGKTGTAENSSGSPHAWFIGFAPADDPQIAIAVIVENSGSGGQIAAPIARTIFQRALR</sequence>
<dbReference type="EMBL" id="VSSQ01036079">
    <property type="protein sequence ID" value="MPM88464.1"/>
    <property type="molecule type" value="Genomic_DNA"/>
</dbReference>
<gene>
    <name evidence="2" type="primary">pbpA_3</name>
    <name evidence="2" type="ORF">SDC9_135568</name>
</gene>
<dbReference type="GO" id="GO:0005886">
    <property type="term" value="C:plasma membrane"/>
    <property type="evidence" value="ECO:0007669"/>
    <property type="project" value="TreeGrafter"/>
</dbReference>
<dbReference type="PANTHER" id="PTHR30627">
    <property type="entry name" value="PEPTIDOGLYCAN D,D-TRANSPEPTIDASE"/>
    <property type="match status" value="1"/>
</dbReference>
<dbReference type="GO" id="GO:0071972">
    <property type="term" value="F:peptidoglycan L,D-transpeptidase activity"/>
    <property type="evidence" value="ECO:0007669"/>
    <property type="project" value="TreeGrafter"/>
</dbReference>
<reference evidence="2" key="1">
    <citation type="submission" date="2019-08" db="EMBL/GenBank/DDBJ databases">
        <authorList>
            <person name="Kucharzyk K."/>
            <person name="Murdoch R.W."/>
            <person name="Higgins S."/>
            <person name="Loffler F."/>
        </authorList>
    </citation>
    <scope>NUCLEOTIDE SEQUENCE</scope>
</reference>
<protein>
    <submittedName>
        <fullName evidence="2">Penicillin-binding protein A</fullName>
    </submittedName>
</protein>
<proteinExistence type="predicted"/>
<feature type="domain" description="Penicillin-binding protein transpeptidase" evidence="1">
    <location>
        <begin position="37"/>
        <end position="342"/>
    </location>
</feature>